<evidence type="ECO:0000259" key="15">
    <source>
        <dbReference type="PROSITE" id="PS50109"/>
    </source>
</evidence>
<evidence type="ECO:0000313" key="16">
    <source>
        <dbReference type="EMBL" id="MTH55533.1"/>
    </source>
</evidence>
<feature type="transmembrane region" description="Helical" evidence="14">
    <location>
        <begin position="7"/>
        <end position="26"/>
    </location>
</feature>
<dbReference type="AlphaFoldDB" id="A0A7X2S8A9"/>
<dbReference type="PANTHER" id="PTHR43065">
    <property type="entry name" value="SENSOR HISTIDINE KINASE"/>
    <property type="match status" value="1"/>
</dbReference>
<evidence type="ECO:0000256" key="14">
    <source>
        <dbReference type="SAM" id="Phobius"/>
    </source>
</evidence>
<evidence type="ECO:0000313" key="17">
    <source>
        <dbReference type="Proteomes" id="UP000434639"/>
    </source>
</evidence>
<dbReference type="SUPFAM" id="SSF55874">
    <property type="entry name" value="ATPase domain of HSP90 chaperone/DNA topoisomerase II/histidine kinase"/>
    <property type="match status" value="1"/>
</dbReference>
<evidence type="ECO:0000256" key="6">
    <source>
        <dbReference type="ARBA" id="ARBA00022679"/>
    </source>
</evidence>
<evidence type="ECO:0000256" key="10">
    <source>
        <dbReference type="ARBA" id="ARBA00022840"/>
    </source>
</evidence>
<dbReference type="PANTHER" id="PTHR43065:SF53">
    <property type="entry name" value="SPORULATION KINASE B"/>
    <property type="match status" value="1"/>
</dbReference>
<dbReference type="SMART" id="SM00387">
    <property type="entry name" value="HATPase_c"/>
    <property type="match status" value="1"/>
</dbReference>
<reference evidence="16 17" key="1">
    <citation type="journal article" date="2017" name="Int. J. Syst. Evol. Microbiol.">
        <title>Bacillus mangrovi sp. nov., isolated from a sediment sample from a mangrove forest.</title>
        <authorList>
            <person name="Gupta V."/>
            <person name="Singh P.K."/>
            <person name="Korpole S."/>
            <person name="Tanuku N.R.S."/>
            <person name="Pinnaka A.K."/>
        </authorList>
    </citation>
    <scope>NUCLEOTIDE SEQUENCE [LARGE SCALE GENOMIC DNA]</scope>
    <source>
        <strain evidence="16 17">KCTC 33872</strain>
    </source>
</reference>
<dbReference type="Gene3D" id="3.30.565.10">
    <property type="entry name" value="Histidine kinase-like ATPase, C-terminal domain"/>
    <property type="match status" value="1"/>
</dbReference>
<dbReference type="InterPro" id="IPR003661">
    <property type="entry name" value="HisK_dim/P_dom"/>
</dbReference>
<evidence type="ECO:0000256" key="7">
    <source>
        <dbReference type="ARBA" id="ARBA00022692"/>
    </source>
</evidence>
<dbReference type="PRINTS" id="PR00344">
    <property type="entry name" value="BCTRLSENSOR"/>
</dbReference>
<dbReference type="GO" id="GO:0071555">
    <property type="term" value="P:cell wall organization"/>
    <property type="evidence" value="ECO:0007669"/>
    <property type="project" value="InterPro"/>
</dbReference>
<keyword evidence="5" id="KW-0597">Phosphoprotein</keyword>
<name>A0A7X2S8A9_9BACI</name>
<dbReference type="InterPro" id="IPR003594">
    <property type="entry name" value="HATPase_dom"/>
</dbReference>
<keyword evidence="6" id="KW-0808">Transferase</keyword>
<dbReference type="InterPro" id="IPR004358">
    <property type="entry name" value="Sig_transdc_His_kin-like_C"/>
</dbReference>
<evidence type="ECO:0000256" key="1">
    <source>
        <dbReference type="ARBA" id="ARBA00000085"/>
    </source>
</evidence>
<feature type="transmembrane region" description="Helical" evidence="14">
    <location>
        <begin position="133"/>
        <end position="159"/>
    </location>
</feature>
<protein>
    <recommendedName>
        <fullName evidence="3">histidine kinase</fullName>
        <ecNumber evidence="3">2.7.13.3</ecNumber>
    </recommendedName>
</protein>
<comment type="caution">
    <text evidence="16">The sequence shown here is derived from an EMBL/GenBank/DDBJ whole genome shotgun (WGS) entry which is preliminary data.</text>
</comment>
<dbReference type="SUPFAM" id="SSF47384">
    <property type="entry name" value="Homodimeric domain of signal transducing histidine kinase"/>
    <property type="match status" value="1"/>
</dbReference>
<gene>
    <name evidence="16" type="ORF">GKZ89_19245</name>
</gene>
<dbReference type="InterPro" id="IPR005467">
    <property type="entry name" value="His_kinase_dom"/>
</dbReference>
<dbReference type="RefSeq" id="WP_155114028.1">
    <property type="nucleotide sequence ID" value="NZ_WMIB01000031.1"/>
</dbReference>
<evidence type="ECO:0000256" key="2">
    <source>
        <dbReference type="ARBA" id="ARBA00004651"/>
    </source>
</evidence>
<evidence type="ECO:0000256" key="11">
    <source>
        <dbReference type="ARBA" id="ARBA00022989"/>
    </source>
</evidence>
<evidence type="ECO:0000256" key="5">
    <source>
        <dbReference type="ARBA" id="ARBA00022553"/>
    </source>
</evidence>
<keyword evidence="12" id="KW-0902">Two-component regulatory system</keyword>
<dbReference type="Pfam" id="PF02518">
    <property type="entry name" value="HATPase_c"/>
    <property type="match status" value="1"/>
</dbReference>
<accession>A0A7X2S8A9</accession>
<comment type="subcellular location">
    <subcellularLocation>
        <location evidence="2">Cell membrane</location>
        <topology evidence="2">Multi-pass membrane protein</topology>
    </subcellularLocation>
</comment>
<comment type="catalytic activity">
    <reaction evidence="1">
        <text>ATP + protein L-histidine = ADP + protein N-phospho-L-histidine.</text>
        <dbReference type="EC" id="2.7.13.3"/>
    </reaction>
</comment>
<dbReference type="InterPro" id="IPR036097">
    <property type="entry name" value="HisK_dim/P_sf"/>
</dbReference>
<dbReference type="GO" id="GO:0005886">
    <property type="term" value="C:plasma membrane"/>
    <property type="evidence" value="ECO:0007669"/>
    <property type="project" value="UniProtKB-SubCell"/>
</dbReference>
<dbReference type="Proteomes" id="UP000434639">
    <property type="component" value="Unassembled WGS sequence"/>
</dbReference>
<dbReference type="InterPro" id="IPR036890">
    <property type="entry name" value="HATPase_C_sf"/>
</dbReference>
<keyword evidence="13 14" id="KW-0472">Membrane</keyword>
<dbReference type="GO" id="GO:0000155">
    <property type="term" value="F:phosphorelay sensor kinase activity"/>
    <property type="evidence" value="ECO:0007669"/>
    <property type="project" value="InterPro"/>
</dbReference>
<keyword evidence="7 14" id="KW-0812">Transmembrane</keyword>
<dbReference type="Gene3D" id="1.10.287.130">
    <property type="match status" value="1"/>
</dbReference>
<evidence type="ECO:0000256" key="8">
    <source>
        <dbReference type="ARBA" id="ARBA00022741"/>
    </source>
</evidence>
<dbReference type="GO" id="GO:0005524">
    <property type="term" value="F:ATP binding"/>
    <property type="evidence" value="ECO:0007669"/>
    <property type="project" value="UniProtKB-KW"/>
</dbReference>
<dbReference type="Pfam" id="PF07694">
    <property type="entry name" value="5TM-5TMR_LYT"/>
    <property type="match status" value="1"/>
</dbReference>
<feature type="transmembrane region" description="Helical" evidence="14">
    <location>
        <begin position="103"/>
        <end position="121"/>
    </location>
</feature>
<feature type="transmembrane region" description="Helical" evidence="14">
    <location>
        <begin position="38"/>
        <end position="60"/>
    </location>
</feature>
<dbReference type="PROSITE" id="PS50109">
    <property type="entry name" value="HIS_KIN"/>
    <property type="match status" value="1"/>
</dbReference>
<feature type="transmembrane region" description="Helical" evidence="14">
    <location>
        <begin position="171"/>
        <end position="189"/>
    </location>
</feature>
<keyword evidence="11 14" id="KW-1133">Transmembrane helix</keyword>
<keyword evidence="9" id="KW-0418">Kinase</keyword>
<dbReference type="Pfam" id="PF00512">
    <property type="entry name" value="HisKA"/>
    <property type="match status" value="1"/>
</dbReference>
<evidence type="ECO:0000256" key="4">
    <source>
        <dbReference type="ARBA" id="ARBA00022475"/>
    </source>
</evidence>
<dbReference type="CDD" id="cd00082">
    <property type="entry name" value="HisKA"/>
    <property type="match status" value="1"/>
</dbReference>
<keyword evidence="4" id="KW-1003">Cell membrane</keyword>
<dbReference type="EC" id="2.7.13.3" evidence="3"/>
<evidence type="ECO:0000256" key="9">
    <source>
        <dbReference type="ARBA" id="ARBA00022777"/>
    </source>
</evidence>
<keyword evidence="8" id="KW-0547">Nucleotide-binding</keyword>
<keyword evidence="10" id="KW-0067">ATP-binding</keyword>
<feature type="domain" description="Histidine kinase" evidence="15">
    <location>
        <begin position="217"/>
        <end position="425"/>
    </location>
</feature>
<organism evidence="16 17">
    <name type="scientific">Metabacillus mangrovi</name>
    <dbReference type="NCBI Taxonomy" id="1491830"/>
    <lineage>
        <taxon>Bacteria</taxon>
        <taxon>Bacillati</taxon>
        <taxon>Bacillota</taxon>
        <taxon>Bacilli</taxon>
        <taxon>Bacillales</taxon>
        <taxon>Bacillaceae</taxon>
        <taxon>Metabacillus</taxon>
    </lineage>
</organism>
<evidence type="ECO:0000256" key="3">
    <source>
        <dbReference type="ARBA" id="ARBA00012438"/>
    </source>
</evidence>
<dbReference type="InterPro" id="IPR011620">
    <property type="entry name" value="Sig_transdc_His_kinase_LytS_TM"/>
</dbReference>
<dbReference type="OrthoDB" id="9815750at2"/>
<proteinExistence type="predicted"/>
<feature type="transmembrane region" description="Helical" evidence="14">
    <location>
        <begin position="72"/>
        <end position="97"/>
    </location>
</feature>
<keyword evidence="17" id="KW-1185">Reference proteome</keyword>
<evidence type="ECO:0000256" key="13">
    <source>
        <dbReference type="ARBA" id="ARBA00023136"/>
    </source>
</evidence>
<sequence length="433" mass="47747">MESVKDLILQVTFILFPIYLYQAIWLNRPAASIPKPNFFLIYSLCSLSAVLCMTFPIYVIDGLSYGLHYIPILCAVLYGGPVLGAAVAATSLIYGFYAGGDVIWLSFVISPLMVILPTLAASRWNDYRLSAKLILGVLLSASETLLTAAACAIFYPLGLIRFSVQQSGFELIYNFILFSIVLMTAIYCINSTKENAYLRARLIKTEKLSIVSELAASVAHEVRNPLTVVRGFIQLIGMDRKNDDPKNSEYITLVLSELDRAQEIITDYLNLAKQQYFEKNELCLSDLLEEVIKIMTSYANFKNVHFKNNIAPGLYVSGDASRLKQVFLNLLKNAVEAVSETDGEVKITAYASHEFTRIKIKDNGVGMTAEQLARIGEPYFTLKERGTGLGLTVTFSIVEQHGGTLRYQSQPGTGTSATVSLPSISKNLSAGAE</sequence>
<dbReference type="SMART" id="SM00388">
    <property type="entry name" value="HisKA"/>
    <property type="match status" value="1"/>
</dbReference>
<dbReference type="EMBL" id="WMIB01000031">
    <property type="protein sequence ID" value="MTH55533.1"/>
    <property type="molecule type" value="Genomic_DNA"/>
</dbReference>
<evidence type="ECO:0000256" key="12">
    <source>
        <dbReference type="ARBA" id="ARBA00023012"/>
    </source>
</evidence>